<dbReference type="EC" id="1.1.1.102" evidence="11"/>
<evidence type="ECO:0000256" key="13">
    <source>
        <dbReference type="ARBA" id="ARBA00048930"/>
    </source>
</evidence>
<evidence type="ECO:0000256" key="5">
    <source>
        <dbReference type="ARBA" id="ARBA00022741"/>
    </source>
</evidence>
<evidence type="ECO:0000256" key="1">
    <source>
        <dbReference type="ARBA" id="ARBA00004240"/>
    </source>
</evidence>
<organism evidence="15 16">
    <name type="scientific">Bemisia tabaci</name>
    <name type="common">Sweetpotato whitefly</name>
    <name type="synonym">Aleurodes tabaci</name>
    <dbReference type="NCBI Taxonomy" id="7038"/>
    <lineage>
        <taxon>Eukaryota</taxon>
        <taxon>Metazoa</taxon>
        <taxon>Ecdysozoa</taxon>
        <taxon>Arthropoda</taxon>
        <taxon>Hexapoda</taxon>
        <taxon>Insecta</taxon>
        <taxon>Pterygota</taxon>
        <taxon>Neoptera</taxon>
        <taxon>Paraneoptera</taxon>
        <taxon>Hemiptera</taxon>
        <taxon>Sternorrhyncha</taxon>
        <taxon>Aleyrodoidea</taxon>
        <taxon>Aleyrodidae</taxon>
        <taxon>Aleyrodinae</taxon>
        <taxon>Bemisia</taxon>
    </lineage>
</organism>
<keyword evidence="16" id="KW-1185">Reference proteome</keyword>
<dbReference type="Proteomes" id="UP001152759">
    <property type="component" value="Chromosome 1"/>
</dbReference>
<dbReference type="InterPro" id="IPR002347">
    <property type="entry name" value="SDR_fam"/>
</dbReference>
<dbReference type="GO" id="GO:0006666">
    <property type="term" value="P:3-keto-sphinganine metabolic process"/>
    <property type="evidence" value="ECO:0007669"/>
    <property type="project" value="InterPro"/>
</dbReference>
<evidence type="ECO:0000256" key="3">
    <source>
        <dbReference type="ARBA" id="ARBA00004991"/>
    </source>
</evidence>
<name>A0A9P0G2K9_BEMTA</name>
<evidence type="ECO:0000256" key="9">
    <source>
        <dbReference type="ARBA" id="ARBA00023002"/>
    </source>
</evidence>
<evidence type="ECO:0000256" key="2">
    <source>
        <dbReference type="ARBA" id="ARBA00004760"/>
    </source>
</evidence>
<dbReference type="CDD" id="cd08939">
    <property type="entry name" value="KDSR-like_SDR_c"/>
    <property type="match status" value="1"/>
</dbReference>
<dbReference type="AlphaFoldDB" id="A0A9P0G2K9"/>
<evidence type="ECO:0000256" key="6">
    <source>
        <dbReference type="ARBA" id="ARBA00022824"/>
    </source>
</evidence>
<dbReference type="PRINTS" id="PR00080">
    <property type="entry name" value="SDRFAMILY"/>
</dbReference>
<keyword evidence="5" id="KW-0547">Nucleotide-binding</keyword>
<feature type="non-terminal residue" evidence="15">
    <location>
        <position position="1"/>
    </location>
</feature>
<comment type="pathway">
    <text evidence="2">Lipid metabolism; sphingolipid metabolism.</text>
</comment>
<keyword evidence="9" id="KW-0560">Oxidoreductase</keyword>
<dbReference type="Pfam" id="PF00106">
    <property type="entry name" value="adh_short"/>
    <property type="match status" value="1"/>
</dbReference>
<evidence type="ECO:0000313" key="15">
    <source>
        <dbReference type="EMBL" id="CAH0752453.1"/>
    </source>
</evidence>
<dbReference type="PANTHER" id="PTHR43550:SF3">
    <property type="entry name" value="3-KETODIHYDROSPHINGOSINE REDUCTASE"/>
    <property type="match status" value="1"/>
</dbReference>
<dbReference type="Gene3D" id="3.40.50.720">
    <property type="entry name" value="NAD(P)-binding Rossmann-like Domain"/>
    <property type="match status" value="1"/>
</dbReference>
<evidence type="ECO:0000256" key="8">
    <source>
        <dbReference type="ARBA" id="ARBA00022919"/>
    </source>
</evidence>
<comment type="subcellular location">
    <subcellularLocation>
        <location evidence="1">Endoplasmic reticulum</location>
    </subcellularLocation>
</comment>
<protein>
    <recommendedName>
        <fullName evidence="11">3-dehydrosphinganine reductase</fullName>
        <ecNumber evidence="11">1.1.1.102</ecNumber>
    </recommendedName>
</protein>
<keyword evidence="10" id="KW-0443">Lipid metabolism</keyword>
<dbReference type="FunFam" id="3.40.50.720:FF:000165">
    <property type="entry name" value="3-ketodihydrosphingosine reductase"/>
    <property type="match status" value="1"/>
</dbReference>
<dbReference type="InterPro" id="IPR020904">
    <property type="entry name" value="Sc_DH/Rdtase_CS"/>
</dbReference>
<evidence type="ECO:0000256" key="11">
    <source>
        <dbReference type="ARBA" id="ARBA00026112"/>
    </source>
</evidence>
<evidence type="ECO:0000256" key="4">
    <source>
        <dbReference type="ARBA" id="ARBA00006484"/>
    </source>
</evidence>
<evidence type="ECO:0000256" key="14">
    <source>
        <dbReference type="RuleBase" id="RU000363"/>
    </source>
</evidence>
<comment type="pathway">
    <text evidence="3">Sphingolipid metabolism.</text>
</comment>
<keyword evidence="8" id="KW-0746">Sphingolipid metabolism</keyword>
<dbReference type="InterPro" id="IPR036291">
    <property type="entry name" value="NAD(P)-bd_dom_sf"/>
</dbReference>
<dbReference type="SUPFAM" id="SSF51735">
    <property type="entry name" value="NAD(P)-binding Rossmann-fold domains"/>
    <property type="match status" value="1"/>
</dbReference>
<dbReference type="GO" id="GO:0000166">
    <property type="term" value="F:nucleotide binding"/>
    <property type="evidence" value="ECO:0007669"/>
    <property type="project" value="UniProtKB-KW"/>
</dbReference>
<dbReference type="GO" id="GO:0005789">
    <property type="term" value="C:endoplasmic reticulum membrane"/>
    <property type="evidence" value="ECO:0007669"/>
    <property type="project" value="TreeGrafter"/>
</dbReference>
<evidence type="ECO:0000256" key="7">
    <source>
        <dbReference type="ARBA" id="ARBA00022857"/>
    </source>
</evidence>
<dbReference type="InterPro" id="IPR045022">
    <property type="entry name" value="KDSR-like"/>
</dbReference>
<evidence type="ECO:0000313" key="16">
    <source>
        <dbReference type="Proteomes" id="UP001152759"/>
    </source>
</evidence>
<sequence length="270" mass="29008">VTGANSGIGQQVAIEAAKAGSKVTLIARNIERLQASIQLIEDCKAWTEKPQTQFYSLDLSKDFESIRKVFRLAEHKFGPIYMLVNCAGMAVCGSIKDTPIEDFHLMHNLNLMGTVHAVKAVLEGMTEREEGIIVVTSSLAALFGIYGYPAYTCSKFGLRGFAETLRMEVKPYNISVTLALPPDTDTPGFANEEKTKPEETKQISGSAGLIAPSVVAKQIMKDALAGNFYSTVGITGAMLKNVTAGMAPYSSICEVITQGQSIQDGGCGRK</sequence>
<dbReference type="PANTHER" id="PTHR43550">
    <property type="entry name" value="3-KETODIHYDROSPHINGOSINE REDUCTASE"/>
    <property type="match status" value="1"/>
</dbReference>
<proteinExistence type="inferred from homology"/>
<comment type="catalytic activity">
    <reaction evidence="13">
        <text>sphinganine + NADP(+) = 3-oxosphinganine + NADPH + H(+)</text>
        <dbReference type="Rhea" id="RHEA:22640"/>
        <dbReference type="ChEBI" id="CHEBI:15378"/>
        <dbReference type="ChEBI" id="CHEBI:57783"/>
        <dbReference type="ChEBI" id="CHEBI:57817"/>
        <dbReference type="ChEBI" id="CHEBI:58299"/>
        <dbReference type="ChEBI" id="CHEBI:58349"/>
        <dbReference type="EC" id="1.1.1.102"/>
    </reaction>
    <physiologicalReaction direction="right-to-left" evidence="13">
        <dbReference type="Rhea" id="RHEA:22642"/>
    </physiologicalReaction>
</comment>
<dbReference type="GO" id="GO:0030148">
    <property type="term" value="P:sphingolipid biosynthetic process"/>
    <property type="evidence" value="ECO:0007669"/>
    <property type="project" value="InterPro"/>
</dbReference>
<reference evidence="15" key="1">
    <citation type="submission" date="2021-12" db="EMBL/GenBank/DDBJ databases">
        <authorList>
            <person name="King R."/>
        </authorList>
    </citation>
    <scope>NUCLEOTIDE SEQUENCE</scope>
</reference>
<comment type="similarity">
    <text evidence="4 14">Belongs to the short-chain dehydrogenases/reductases (SDR) family.</text>
</comment>
<evidence type="ECO:0000256" key="12">
    <source>
        <dbReference type="ARBA" id="ARBA00044737"/>
    </source>
</evidence>
<evidence type="ECO:0000256" key="10">
    <source>
        <dbReference type="ARBA" id="ARBA00023098"/>
    </source>
</evidence>
<accession>A0A9P0G2K9</accession>
<dbReference type="PROSITE" id="PS00061">
    <property type="entry name" value="ADH_SHORT"/>
    <property type="match status" value="1"/>
</dbReference>
<dbReference type="PRINTS" id="PR00081">
    <property type="entry name" value="GDHRDH"/>
</dbReference>
<dbReference type="GO" id="GO:0047560">
    <property type="term" value="F:3-dehydrosphinganine reductase activity"/>
    <property type="evidence" value="ECO:0007669"/>
    <property type="project" value="UniProtKB-EC"/>
</dbReference>
<comment type="function">
    <text evidence="12">Catalyzes the reduction of 3'-oxosphinganine (3-ketodihydrosphingosine/KDS) to sphinganine (dihydrosphingosine/DHS), the second step of de novo sphingolipid biosynthesis.</text>
</comment>
<gene>
    <name evidence="15" type="ORF">BEMITA_LOCUS238</name>
</gene>
<keyword evidence="7" id="KW-0521">NADP</keyword>
<dbReference type="EMBL" id="OU963862">
    <property type="protein sequence ID" value="CAH0752453.1"/>
    <property type="molecule type" value="Genomic_DNA"/>
</dbReference>
<keyword evidence="6" id="KW-0256">Endoplasmic reticulum</keyword>